<dbReference type="Gene3D" id="3.30.420.10">
    <property type="entry name" value="Ribonuclease H-like superfamily/Ribonuclease H"/>
    <property type="match status" value="1"/>
</dbReference>
<dbReference type="EMBL" id="SMFQ01000002">
    <property type="protein sequence ID" value="TCJ89190.1"/>
    <property type="molecule type" value="Genomic_DNA"/>
</dbReference>
<dbReference type="GO" id="GO:0008408">
    <property type="term" value="F:3'-5' exonuclease activity"/>
    <property type="evidence" value="ECO:0007669"/>
    <property type="project" value="TreeGrafter"/>
</dbReference>
<evidence type="ECO:0000313" key="5">
    <source>
        <dbReference type="EMBL" id="TCJ89190.1"/>
    </source>
</evidence>
<dbReference type="AlphaFoldDB" id="A0A4R1F6J6"/>
<dbReference type="CDD" id="cd06127">
    <property type="entry name" value="DEDDh"/>
    <property type="match status" value="1"/>
</dbReference>
<name>A0A4R1F6J6_9GAMM</name>
<reference evidence="5 6" key="1">
    <citation type="submission" date="2019-03" db="EMBL/GenBank/DDBJ databases">
        <title>Genomic Encyclopedia of Type Strains, Phase IV (KMG-IV): sequencing the most valuable type-strain genomes for metagenomic binning, comparative biology and taxonomic classification.</title>
        <authorList>
            <person name="Goeker M."/>
        </authorList>
    </citation>
    <scope>NUCLEOTIDE SEQUENCE [LARGE SCALE GENOMIC DNA]</scope>
    <source>
        <strain evidence="5 6">DSM 24830</strain>
    </source>
</reference>
<evidence type="ECO:0000259" key="4">
    <source>
        <dbReference type="SMART" id="SM00479"/>
    </source>
</evidence>
<sequence length="229" mass="25902">MFSFFTNPDKKRQALLEKVENEILKDYLSTPFPDLKLPASEVEFLALDFETTGLDASKEAILSIGSTLIKNGKIKLSENSHHFIQVNREIPPESVVIHKITDDRAMTGEHLHDVLALLLEKMKGRVLLVHYDKIERNFFNTACKEIYGDTPPLLIVDTLAIAQKRQDKRPQGFSPNSLRLFNLRADYGLPRYNAHSALEDAIATAELFLAQMANGDGLERVRLKDILSK</sequence>
<feature type="domain" description="Exonuclease" evidence="4">
    <location>
        <begin position="43"/>
        <end position="217"/>
    </location>
</feature>
<comment type="caution">
    <text evidence="5">The sequence shown here is derived from an EMBL/GenBank/DDBJ whole genome shotgun (WGS) entry which is preliminary data.</text>
</comment>
<gene>
    <name evidence="5" type="ORF">EV695_1052</name>
</gene>
<evidence type="ECO:0000256" key="2">
    <source>
        <dbReference type="ARBA" id="ARBA00022801"/>
    </source>
</evidence>
<dbReference type="Pfam" id="PF00929">
    <property type="entry name" value="RNase_T"/>
    <property type="match status" value="1"/>
</dbReference>
<evidence type="ECO:0000256" key="3">
    <source>
        <dbReference type="ARBA" id="ARBA00022839"/>
    </source>
</evidence>
<dbReference type="SUPFAM" id="SSF53098">
    <property type="entry name" value="Ribonuclease H-like"/>
    <property type="match status" value="1"/>
</dbReference>
<keyword evidence="1" id="KW-0540">Nuclease</keyword>
<organism evidence="5 6">
    <name type="scientific">Cocleimonas flava</name>
    <dbReference type="NCBI Taxonomy" id="634765"/>
    <lineage>
        <taxon>Bacteria</taxon>
        <taxon>Pseudomonadati</taxon>
        <taxon>Pseudomonadota</taxon>
        <taxon>Gammaproteobacteria</taxon>
        <taxon>Thiotrichales</taxon>
        <taxon>Thiotrichaceae</taxon>
        <taxon>Cocleimonas</taxon>
    </lineage>
</organism>
<dbReference type="InterPro" id="IPR036397">
    <property type="entry name" value="RNaseH_sf"/>
</dbReference>
<dbReference type="SMART" id="SM00479">
    <property type="entry name" value="EXOIII"/>
    <property type="match status" value="1"/>
</dbReference>
<dbReference type="GO" id="GO:0006259">
    <property type="term" value="P:DNA metabolic process"/>
    <property type="evidence" value="ECO:0007669"/>
    <property type="project" value="UniProtKB-ARBA"/>
</dbReference>
<dbReference type="GO" id="GO:0003676">
    <property type="term" value="F:nucleic acid binding"/>
    <property type="evidence" value="ECO:0007669"/>
    <property type="project" value="InterPro"/>
</dbReference>
<dbReference type="RefSeq" id="WP_131904836.1">
    <property type="nucleotide sequence ID" value="NZ_BAAAFU010000008.1"/>
</dbReference>
<keyword evidence="6" id="KW-1185">Reference proteome</keyword>
<dbReference type="OrthoDB" id="5497329at2"/>
<dbReference type="InterPro" id="IPR013520">
    <property type="entry name" value="Ribonucl_H"/>
</dbReference>
<dbReference type="GO" id="GO:0005829">
    <property type="term" value="C:cytosol"/>
    <property type="evidence" value="ECO:0007669"/>
    <property type="project" value="TreeGrafter"/>
</dbReference>
<keyword evidence="3" id="KW-0269">Exonuclease</keyword>
<dbReference type="InterPro" id="IPR012337">
    <property type="entry name" value="RNaseH-like_sf"/>
</dbReference>
<dbReference type="PANTHER" id="PTHR30231:SF4">
    <property type="entry name" value="PROTEIN NEN2"/>
    <property type="match status" value="1"/>
</dbReference>
<accession>A0A4R1F6J6</accession>
<evidence type="ECO:0000256" key="1">
    <source>
        <dbReference type="ARBA" id="ARBA00022722"/>
    </source>
</evidence>
<keyword evidence="2" id="KW-0378">Hydrolase</keyword>
<evidence type="ECO:0000313" key="6">
    <source>
        <dbReference type="Proteomes" id="UP000294887"/>
    </source>
</evidence>
<dbReference type="Proteomes" id="UP000294887">
    <property type="component" value="Unassembled WGS sequence"/>
</dbReference>
<dbReference type="PANTHER" id="PTHR30231">
    <property type="entry name" value="DNA POLYMERASE III SUBUNIT EPSILON"/>
    <property type="match status" value="1"/>
</dbReference>
<protein>
    <submittedName>
        <fullName evidence="5">DNA polymerase-3 subunit epsilon</fullName>
    </submittedName>
</protein>
<proteinExistence type="predicted"/>